<feature type="transmembrane region" description="Helical" evidence="1">
    <location>
        <begin position="6"/>
        <end position="27"/>
    </location>
</feature>
<reference evidence="2" key="1">
    <citation type="submission" date="2018-05" db="EMBL/GenBank/DDBJ databases">
        <authorList>
            <person name="Lanie J.A."/>
            <person name="Ng W.-L."/>
            <person name="Kazmierczak K.M."/>
            <person name="Andrzejewski T.M."/>
            <person name="Davidsen T.M."/>
            <person name="Wayne K.J."/>
            <person name="Tettelin H."/>
            <person name="Glass J.I."/>
            <person name="Rusch D."/>
            <person name="Podicherti R."/>
            <person name="Tsui H.-C.T."/>
            <person name="Winkler M.E."/>
        </authorList>
    </citation>
    <scope>NUCLEOTIDE SEQUENCE</scope>
</reference>
<protein>
    <submittedName>
        <fullName evidence="2">Uncharacterized protein</fullName>
    </submittedName>
</protein>
<proteinExistence type="predicted"/>
<evidence type="ECO:0000256" key="1">
    <source>
        <dbReference type="SAM" id="Phobius"/>
    </source>
</evidence>
<dbReference type="EMBL" id="UINC01205462">
    <property type="protein sequence ID" value="SVE26649.1"/>
    <property type="molecule type" value="Genomic_DNA"/>
</dbReference>
<evidence type="ECO:0000313" key="2">
    <source>
        <dbReference type="EMBL" id="SVE26649.1"/>
    </source>
</evidence>
<dbReference type="AlphaFoldDB" id="A0A383C3M5"/>
<feature type="transmembrane region" description="Helical" evidence="1">
    <location>
        <begin position="39"/>
        <end position="66"/>
    </location>
</feature>
<sequence length="68" mass="7440">MEIMKLVYWVFGMLMSGGSIFVGMLLSGGIAKFLDLPSLFIVVIPTIGTLLIGFRGSFLSSFYAIWGE</sequence>
<organism evidence="2">
    <name type="scientific">marine metagenome</name>
    <dbReference type="NCBI Taxonomy" id="408172"/>
    <lineage>
        <taxon>unclassified sequences</taxon>
        <taxon>metagenomes</taxon>
        <taxon>ecological metagenomes</taxon>
    </lineage>
</organism>
<keyword evidence="1" id="KW-0812">Transmembrane</keyword>
<keyword evidence="1" id="KW-1133">Transmembrane helix</keyword>
<accession>A0A383C3M5</accession>
<feature type="non-terminal residue" evidence="2">
    <location>
        <position position="68"/>
    </location>
</feature>
<name>A0A383C3M5_9ZZZZ</name>
<keyword evidence="1" id="KW-0472">Membrane</keyword>
<gene>
    <name evidence="2" type="ORF">METZ01_LOCUS479503</name>
</gene>